<evidence type="ECO:0000313" key="3">
    <source>
        <dbReference type="EMBL" id="KAL3841594.1"/>
    </source>
</evidence>
<keyword evidence="4" id="KW-1185">Reference proteome</keyword>
<dbReference type="EMBL" id="JBJQND010000017">
    <property type="protein sequence ID" value="KAL3841594.1"/>
    <property type="molecule type" value="Genomic_DNA"/>
</dbReference>
<protein>
    <submittedName>
        <fullName evidence="3">Uncharacterized protein</fullName>
    </submittedName>
</protein>
<dbReference type="PANTHER" id="PTHR31901:SF9">
    <property type="entry name" value="GH3 DOMAIN-CONTAINING PROTEIN"/>
    <property type="match status" value="1"/>
</dbReference>
<dbReference type="InterPro" id="IPR055378">
    <property type="entry name" value="GH3_C"/>
</dbReference>
<evidence type="ECO:0000259" key="1">
    <source>
        <dbReference type="Pfam" id="PF23571"/>
    </source>
</evidence>
<dbReference type="Pfam" id="PF23571">
    <property type="entry name" value="GH3_M"/>
    <property type="match status" value="1"/>
</dbReference>
<dbReference type="PANTHER" id="PTHR31901">
    <property type="entry name" value="GH3 DOMAIN-CONTAINING PROTEIN"/>
    <property type="match status" value="1"/>
</dbReference>
<comment type="caution">
    <text evidence="3">The sequence shown here is derived from an EMBL/GenBank/DDBJ whole genome shotgun (WGS) entry which is preliminary data.</text>
</comment>
<evidence type="ECO:0000313" key="4">
    <source>
        <dbReference type="Proteomes" id="UP001634394"/>
    </source>
</evidence>
<evidence type="ECO:0000259" key="2">
    <source>
        <dbReference type="Pfam" id="PF23572"/>
    </source>
</evidence>
<feature type="domain" description="GH3 C-terminal" evidence="2">
    <location>
        <begin position="475"/>
        <end position="593"/>
    </location>
</feature>
<dbReference type="Pfam" id="PF23572">
    <property type="entry name" value="GH3_C"/>
    <property type="match status" value="1"/>
</dbReference>
<reference evidence="3 4" key="1">
    <citation type="submission" date="2024-11" db="EMBL/GenBank/DDBJ databases">
        <title>Chromosome-level genome assembly of the freshwater bivalve Anodonta woodiana.</title>
        <authorList>
            <person name="Chen X."/>
        </authorList>
    </citation>
    <scope>NUCLEOTIDE SEQUENCE [LARGE SCALE GENOMIC DNA]</scope>
    <source>
        <strain evidence="3">MN2024</strain>
        <tissue evidence="3">Gills</tissue>
    </source>
</reference>
<gene>
    <name evidence="3" type="ORF">ACJMK2_019711</name>
</gene>
<dbReference type="Proteomes" id="UP001634394">
    <property type="component" value="Unassembled WGS sequence"/>
</dbReference>
<proteinExistence type="predicted"/>
<organism evidence="3 4">
    <name type="scientific">Sinanodonta woodiana</name>
    <name type="common">Chinese pond mussel</name>
    <name type="synonym">Anodonta woodiana</name>
    <dbReference type="NCBI Taxonomy" id="1069815"/>
    <lineage>
        <taxon>Eukaryota</taxon>
        <taxon>Metazoa</taxon>
        <taxon>Spiralia</taxon>
        <taxon>Lophotrochozoa</taxon>
        <taxon>Mollusca</taxon>
        <taxon>Bivalvia</taxon>
        <taxon>Autobranchia</taxon>
        <taxon>Heteroconchia</taxon>
        <taxon>Palaeoheterodonta</taxon>
        <taxon>Unionida</taxon>
        <taxon>Unionoidea</taxon>
        <taxon>Unionidae</taxon>
        <taxon>Unioninae</taxon>
        <taxon>Sinanodonta</taxon>
    </lineage>
</organism>
<dbReference type="AlphaFoldDB" id="A0ABD3TWU5"/>
<dbReference type="InterPro" id="IPR055377">
    <property type="entry name" value="GH3_M"/>
</dbReference>
<feature type="domain" description="GH3 middle" evidence="1">
    <location>
        <begin position="384"/>
        <end position="455"/>
    </location>
</feature>
<dbReference type="Pfam" id="PF03321">
    <property type="entry name" value="GH3"/>
    <property type="match status" value="1"/>
</dbReference>
<sequence>MVINHSIKGFVVGGFFFLSVITYDVSRLSPAESHTYASICSQYVCYRIMDLAGIFALWRFKQNNADSKSYQASLLTNIIKQNKDTKMGKYLHLSEIKHVDEYLSKVILTDYSFYERFFEAIIDNGEPDVIFPGNTDYIAMTSGSTSGKSKMFPKKRRLFFKFGLYLTLLQYFLQNTKGNKNLRRIQSVRVYPSFTYSKHNVVMGPISGLTANGSMRFLLTPLRGGKITTEPEAFYISLLFSLVEEELGNIIFSNSSMALRYFKLLEKKWEELLSDLENRNISQNIQIPEDERSTFIASLHRRVRLERIHQLRKEFRKGFHNIVPRIWPFCASISCISTGAYKVQTDIIKERYLGGVAVLCFGHLATETMYGLNFAMDNSEEEYVCMTPINLYEFIRLEDIEQDQPRTYLTHQVEKGKLYEMVVTTWDGLYRYRSQDIVQITGFYGTTPMYKFVQRAGEILSLDAVKVHVHTIADVIDKVSRKWTDKPLCEYTTVENCYVENIEGDLSGDMFLVIFIELQLTDAVVSEEDISELDSLLMTAEKMYGTFRRRGSIQPCQVWQVSPGSFDGLMDIILASNPEATAMQFKPPKITRRPDILKHLISRRVDGYKNINKLK</sequence>
<name>A0ABD3TWU5_SINWO</name>
<accession>A0ABD3TWU5</accession>
<dbReference type="InterPro" id="IPR004993">
    <property type="entry name" value="GH3"/>
</dbReference>